<proteinExistence type="predicted"/>
<dbReference type="PROSITE" id="PS51257">
    <property type="entry name" value="PROKAR_LIPOPROTEIN"/>
    <property type="match status" value="1"/>
</dbReference>
<keyword evidence="5" id="KW-1185">Reference proteome</keyword>
<dbReference type="RefSeq" id="WP_168673821.1">
    <property type="nucleotide sequence ID" value="NZ_JAAVTK010000008.1"/>
</dbReference>
<keyword evidence="2" id="KW-0604">Photosystem II</keyword>
<evidence type="ECO:0000259" key="3">
    <source>
        <dbReference type="Pfam" id="PF14870"/>
    </source>
</evidence>
<dbReference type="Proteomes" id="UP000717634">
    <property type="component" value="Unassembled WGS sequence"/>
</dbReference>
<dbReference type="SUPFAM" id="SSF110296">
    <property type="entry name" value="Oligoxyloglucan reducing end-specific cellobiohydrolase"/>
    <property type="match status" value="1"/>
</dbReference>
<comment type="caution">
    <text evidence="4">The sequence shown here is derived from an EMBL/GenBank/DDBJ whole genome shotgun (WGS) entry which is preliminary data.</text>
</comment>
<feature type="domain" description="Photosynthesis system II assembly factor Ycf48/Hcf136-like" evidence="3">
    <location>
        <begin position="33"/>
        <end position="122"/>
    </location>
</feature>
<gene>
    <name evidence="4" type="ORF">HBN54_002810</name>
</gene>
<dbReference type="Pfam" id="PF14870">
    <property type="entry name" value="PSII_BNR"/>
    <property type="match status" value="2"/>
</dbReference>
<dbReference type="PANTHER" id="PTHR47199">
    <property type="entry name" value="PHOTOSYSTEM II STABILITY/ASSEMBLY FACTOR HCF136, CHLOROPLASTIC"/>
    <property type="match status" value="1"/>
</dbReference>
<dbReference type="EMBL" id="JAAVTK010000008">
    <property type="protein sequence ID" value="NKI90210.1"/>
    <property type="molecule type" value="Genomic_DNA"/>
</dbReference>
<sequence>MNKRYPFLLGGLVLGLGACKETVYIADSYSTMRYDALALPAAADSLALYTVDFVSAREGFVGGAGGSLFATTDAGATWSRRSQPALGTINKLLFTTATAGWAGTSSGLYRTANGGQSWQYVPTGDAYGYAIGVQDLQFVTPLVGYAVGSGGGINKTTNGGTTWASVQRRPDKRYTFRAVSFTSPDSGTVVGNEQSRWLTTNGGQTWSFVDYYSGRSADYYGYDILRFNASTYLLAAPDGFKAFSPAYSYGRDADDGYQHALYGLATAGPKGPVVGVGYRTIVRNHPAYSLQKDNPWVNVHAPDGTSYAATYFAADFADAGTFYAVGPRGLIHRFHYQ</sequence>
<evidence type="ECO:0000313" key="5">
    <source>
        <dbReference type="Proteomes" id="UP000717634"/>
    </source>
</evidence>
<dbReference type="InterPro" id="IPR015943">
    <property type="entry name" value="WD40/YVTN_repeat-like_dom_sf"/>
</dbReference>
<organism evidence="4 5">
    <name type="scientific">Hymenobacter artigasi</name>
    <dbReference type="NCBI Taxonomy" id="2719616"/>
    <lineage>
        <taxon>Bacteria</taxon>
        <taxon>Pseudomonadati</taxon>
        <taxon>Bacteroidota</taxon>
        <taxon>Cytophagia</taxon>
        <taxon>Cytophagales</taxon>
        <taxon>Hymenobacteraceae</taxon>
        <taxon>Hymenobacter</taxon>
    </lineage>
</organism>
<dbReference type="PANTHER" id="PTHR47199:SF2">
    <property type="entry name" value="PHOTOSYSTEM II STABILITY_ASSEMBLY FACTOR HCF136, CHLOROPLASTIC"/>
    <property type="match status" value="1"/>
</dbReference>
<feature type="domain" description="Photosynthesis system II assembly factor Ycf48/Hcf136-like" evidence="3">
    <location>
        <begin position="133"/>
        <end position="210"/>
    </location>
</feature>
<reference evidence="4 5" key="1">
    <citation type="submission" date="2020-03" db="EMBL/GenBank/DDBJ databases">
        <title>Genomic Encyclopedia of Type Strains, Phase IV (KMG-V): Genome sequencing to study the core and pangenomes of soil and plant-associated prokaryotes.</title>
        <authorList>
            <person name="Whitman W."/>
        </authorList>
    </citation>
    <scope>NUCLEOTIDE SEQUENCE [LARGE SCALE GENOMIC DNA]</scope>
    <source>
        <strain evidence="4 5">1B</strain>
    </source>
</reference>
<keyword evidence="1" id="KW-0602">Photosynthesis</keyword>
<protein>
    <submittedName>
        <fullName evidence="4">Photosystem II stability/assembly factor-like uncharacterized protein</fullName>
    </submittedName>
</protein>
<name>A0ABX1HJC9_9BACT</name>
<accession>A0ABX1HJC9</accession>
<evidence type="ECO:0000313" key="4">
    <source>
        <dbReference type="EMBL" id="NKI90210.1"/>
    </source>
</evidence>
<evidence type="ECO:0000256" key="2">
    <source>
        <dbReference type="ARBA" id="ARBA00023276"/>
    </source>
</evidence>
<dbReference type="InterPro" id="IPR028203">
    <property type="entry name" value="PSII_CF48-like_dom"/>
</dbReference>
<dbReference type="Gene3D" id="2.130.10.10">
    <property type="entry name" value="YVTN repeat-like/Quinoprotein amine dehydrogenase"/>
    <property type="match status" value="1"/>
</dbReference>
<evidence type="ECO:0000256" key="1">
    <source>
        <dbReference type="ARBA" id="ARBA00022531"/>
    </source>
</evidence>